<evidence type="ECO:0000313" key="1">
    <source>
        <dbReference type="WBParaSite" id="HPLM_0000980701-mRNA-1"/>
    </source>
</evidence>
<reference evidence="1" key="1">
    <citation type="submission" date="2017-02" db="UniProtKB">
        <authorList>
            <consortium name="WormBaseParasite"/>
        </authorList>
    </citation>
    <scope>IDENTIFICATION</scope>
</reference>
<protein>
    <submittedName>
        <fullName evidence="1">REJ domain-containing protein</fullName>
    </submittedName>
</protein>
<name>A0A0N4WG92_HAEPC</name>
<accession>A0A0N4WG92</accession>
<dbReference type="WBParaSite" id="HPLM_0000980701-mRNA-1">
    <property type="protein sequence ID" value="HPLM_0000980701-mRNA-1"/>
    <property type="gene ID" value="HPLM_0000980701"/>
</dbReference>
<dbReference type="AlphaFoldDB" id="A0A0N4WG92"/>
<organism evidence="1">
    <name type="scientific">Haemonchus placei</name>
    <name type="common">Barber's pole worm</name>
    <dbReference type="NCBI Taxonomy" id="6290"/>
    <lineage>
        <taxon>Eukaryota</taxon>
        <taxon>Metazoa</taxon>
        <taxon>Ecdysozoa</taxon>
        <taxon>Nematoda</taxon>
        <taxon>Chromadorea</taxon>
        <taxon>Rhabditida</taxon>
        <taxon>Rhabditina</taxon>
        <taxon>Rhabditomorpha</taxon>
        <taxon>Strongyloidea</taxon>
        <taxon>Trichostrongylidae</taxon>
        <taxon>Haemonchus</taxon>
    </lineage>
</organism>
<proteinExistence type="predicted"/>
<sequence>LLRSTGWNTSPFLYSSTLASGPREESLGSLDAVASTPSSVTPCFKLGAFLPTLSTASAISNTSFDINSSLSSNRFLVSTDASPSMNTIATSHPAYL</sequence>